<evidence type="ECO:0000313" key="2">
    <source>
        <dbReference type="EMBL" id="TNN87899.1"/>
    </source>
</evidence>
<dbReference type="Proteomes" id="UP000314294">
    <property type="component" value="Unassembled WGS sequence"/>
</dbReference>
<gene>
    <name evidence="2" type="ORF">EYF80_001863</name>
</gene>
<feature type="region of interest" description="Disordered" evidence="1">
    <location>
        <begin position="22"/>
        <end position="89"/>
    </location>
</feature>
<feature type="compositionally biased region" description="Basic and acidic residues" evidence="1">
    <location>
        <begin position="73"/>
        <end position="89"/>
    </location>
</feature>
<proteinExistence type="predicted"/>
<keyword evidence="3" id="KW-1185">Reference proteome</keyword>
<comment type="caution">
    <text evidence="2">The sequence shown here is derived from an EMBL/GenBank/DDBJ whole genome shotgun (WGS) entry which is preliminary data.</text>
</comment>
<protein>
    <submittedName>
        <fullName evidence="2">Uncharacterized protein</fullName>
    </submittedName>
</protein>
<evidence type="ECO:0000313" key="3">
    <source>
        <dbReference type="Proteomes" id="UP000314294"/>
    </source>
</evidence>
<dbReference type="AlphaFoldDB" id="A0A4Z2JCF4"/>
<reference evidence="2 3" key="1">
    <citation type="submission" date="2019-03" db="EMBL/GenBank/DDBJ databases">
        <title>First draft genome of Liparis tanakae, snailfish: a comprehensive survey of snailfish specific genes.</title>
        <authorList>
            <person name="Kim W."/>
            <person name="Song I."/>
            <person name="Jeong J.-H."/>
            <person name="Kim D."/>
            <person name="Kim S."/>
            <person name="Ryu S."/>
            <person name="Song J.Y."/>
            <person name="Lee S.K."/>
        </authorList>
    </citation>
    <scope>NUCLEOTIDE SEQUENCE [LARGE SCALE GENOMIC DNA]</scope>
    <source>
        <tissue evidence="2">Muscle</tissue>
    </source>
</reference>
<accession>A0A4Z2JCF4</accession>
<organism evidence="2 3">
    <name type="scientific">Liparis tanakae</name>
    <name type="common">Tanaka's snailfish</name>
    <dbReference type="NCBI Taxonomy" id="230148"/>
    <lineage>
        <taxon>Eukaryota</taxon>
        <taxon>Metazoa</taxon>
        <taxon>Chordata</taxon>
        <taxon>Craniata</taxon>
        <taxon>Vertebrata</taxon>
        <taxon>Euteleostomi</taxon>
        <taxon>Actinopterygii</taxon>
        <taxon>Neopterygii</taxon>
        <taxon>Teleostei</taxon>
        <taxon>Neoteleostei</taxon>
        <taxon>Acanthomorphata</taxon>
        <taxon>Eupercaria</taxon>
        <taxon>Perciformes</taxon>
        <taxon>Cottioidei</taxon>
        <taxon>Cottales</taxon>
        <taxon>Liparidae</taxon>
        <taxon>Liparis</taxon>
    </lineage>
</organism>
<dbReference type="EMBL" id="SRLO01000008">
    <property type="protein sequence ID" value="TNN87899.1"/>
    <property type="molecule type" value="Genomic_DNA"/>
</dbReference>
<name>A0A4Z2JCF4_9TELE</name>
<sequence length="89" mass="9817">MTAFTQCALIPNGADMSGAQHYLPSHCTGAGRTERTRGSKSGRRSNILMASVKKKKRRKSYTTLSLPVCRAQRLPDPRQPAKETGSEQR</sequence>
<evidence type="ECO:0000256" key="1">
    <source>
        <dbReference type="SAM" id="MobiDB-lite"/>
    </source>
</evidence>